<dbReference type="Proteomes" id="UP001225596">
    <property type="component" value="Unassembled WGS sequence"/>
</dbReference>
<name>A0ABU1BTM1_9BURK</name>
<keyword evidence="2" id="KW-1185">Reference proteome</keyword>
<evidence type="ECO:0000313" key="1">
    <source>
        <dbReference type="EMBL" id="MDQ9172327.1"/>
    </source>
</evidence>
<proteinExistence type="predicted"/>
<reference evidence="1 2" key="1">
    <citation type="submission" date="2023-08" db="EMBL/GenBank/DDBJ databases">
        <title>Oxalobacteraceae gen .nov., isolated from river sludge outside the plant.</title>
        <authorList>
            <person name="Zhao S.Y."/>
        </authorList>
    </citation>
    <scope>NUCLEOTIDE SEQUENCE [LARGE SCALE GENOMIC DNA]</scope>
    <source>
        <strain evidence="1 2">R-40</strain>
    </source>
</reference>
<evidence type="ECO:0000313" key="2">
    <source>
        <dbReference type="Proteomes" id="UP001225596"/>
    </source>
</evidence>
<accession>A0ABU1BTM1</accession>
<dbReference type="EMBL" id="JAUYVH010000021">
    <property type="protein sequence ID" value="MDQ9172327.1"/>
    <property type="molecule type" value="Genomic_DNA"/>
</dbReference>
<gene>
    <name evidence="1" type="ORF">Q8A64_18125</name>
</gene>
<comment type="caution">
    <text evidence="1">The sequence shown here is derived from an EMBL/GenBank/DDBJ whole genome shotgun (WGS) entry which is preliminary data.</text>
</comment>
<protein>
    <recommendedName>
        <fullName evidence="3">Peptidase MA-like domain-containing protein</fullName>
    </recommendedName>
</protein>
<evidence type="ECO:0008006" key="3">
    <source>
        <dbReference type="Google" id="ProtNLM"/>
    </source>
</evidence>
<dbReference type="RefSeq" id="WP_338438362.1">
    <property type="nucleotide sequence ID" value="NZ_JAUYVH010000021.1"/>
</dbReference>
<organism evidence="1 2">
    <name type="scientific">Keguizhuia sedimenti</name>
    <dbReference type="NCBI Taxonomy" id="3064264"/>
    <lineage>
        <taxon>Bacteria</taxon>
        <taxon>Pseudomonadati</taxon>
        <taxon>Pseudomonadota</taxon>
        <taxon>Betaproteobacteria</taxon>
        <taxon>Burkholderiales</taxon>
        <taxon>Oxalobacteraceae</taxon>
        <taxon>Keguizhuia</taxon>
    </lineage>
</organism>
<sequence length="257" mass="29305">MNAAKARLEPRDRFIETPLHAQIRYYKEAEGMAQRLAEAMDASVQKVERMNGRTFLDPPKVFVCDADCFFQFSTMQRTVPAGHFMDSVFMNDPELRRKEQQFSMAPENFLVHELTHLLFYQHAGAIAYMRTPAWFREGWAVVVSGGAGAQACSPEEAVRHLLAGSSFDPAEEGSLFRNRTASSYALPYPVFYRQAAMFVDYLRKSDQSAFQDALHSLFDGDDFQKAFEHAYGRPIASHWLNFKAGVQMMAVPKHLER</sequence>